<evidence type="ECO:0000256" key="2">
    <source>
        <dbReference type="SAM" id="Phobius"/>
    </source>
</evidence>
<comment type="caution">
    <text evidence="4">The sequence shown here is derived from an EMBL/GenBank/DDBJ whole genome shotgun (WGS) entry which is preliminary data.</text>
</comment>
<dbReference type="InterPro" id="IPR000253">
    <property type="entry name" value="FHA_dom"/>
</dbReference>
<dbReference type="EMBL" id="BQXU01000027">
    <property type="protein sequence ID" value="GKT49005.1"/>
    <property type="molecule type" value="Genomic_DNA"/>
</dbReference>
<evidence type="ECO:0000259" key="3">
    <source>
        <dbReference type="PROSITE" id="PS50006"/>
    </source>
</evidence>
<feature type="compositionally biased region" description="Acidic residues" evidence="1">
    <location>
        <begin position="378"/>
        <end position="388"/>
    </location>
</feature>
<proteinExistence type="predicted"/>
<gene>
    <name evidence="4" type="ORF">ColSpa_09186</name>
</gene>
<feature type="region of interest" description="Disordered" evidence="1">
    <location>
        <begin position="563"/>
        <end position="728"/>
    </location>
</feature>
<dbReference type="SUPFAM" id="SSF49879">
    <property type="entry name" value="SMAD/FHA domain"/>
    <property type="match status" value="1"/>
</dbReference>
<dbReference type="Pfam" id="PF00498">
    <property type="entry name" value="FHA"/>
    <property type="match status" value="1"/>
</dbReference>
<evidence type="ECO:0000313" key="4">
    <source>
        <dbReference type="EMBL" id="GKT49005.1"/>
    </source>
</evidence>
<evidence type="ECO:0000256" key="1">
    <source>
        <dbReference type="SAM" id="MobiDB-lite"/>
    </source>
</evidence>
<feature type="region of interest" description="Disordered" evidence="1">
    <location>
        <begin position="462"/>
        <end position="481"/>
    </location>
</feature>
<feature type="transmembrane region" description="Helical" evidence="2">
    <location>
        <begin position="772"/>
        <end position="794"/>
    </location>
</feature>
<feature type="compositionally biased region" description="Polar residues" evidence="1">
    <location>
        <begin position="638"/>
        <end position="696"/>
    </location>
</feature>
<reference evidence="4 5" key="1">
    <citation type="submission" date="2022-03" db="EMBL/GenBank/DDBJ databases">
        <title>Genome data of Colletotrichum spp.</title>
        <authorList>
            <person name="Utami Y.D."/>
            <person name="Hiruma K."/>
        </authorList>
    </citation>
    <scope>NUCLEOTIDE SEQUENCE [LARGE SCALE GENOMIC DNA]</scope>
    <source>
        <strain evidence="4 5">MAFF 239500</strain>
    </source>
</reference>
<feature type="region of interest" description="Disordered" evidence="1">
    <location>
        <begin position="491"/>
        <end position="513"/>
    </location>
</feature>
<feature type="compositionally biased region" description="Acidic residues" evidence="1">
    <location>
        <begin position="315"/>
        <end position="358"/>
    </location>
</feature>
<dbReference type="RefSeq" id="XP_049131355.1">
    <property type="nucleotide sequence ID" value="XM_049275398.1"/>
</dbReference>
<protein>
    <recommendedName>
        <fullName evidence="3">FHA domain-containing protein</fullName>
    </recommendedName>
</protein>
<feature type="domain" description="FHA" evidence="3">
    <location>
        <begin position="46"/>
        <end position="106"/>
    </location>
</feature>
<dbReference type="PROSITE" id="PS50006">
    <property type="entry name" value="FHA_DOMAIN"/>
    <property type="match status" value="1"/>
</dbReference>
<keyword evidence="2" id="KW-1133">Transmembrane helix</keyword>
<keyword evidence="2" id="KW-0472">Membrane</keyword>
<dbReference type="InterPro" id="IPR008984">
    <property type="entry name" value="SMAD_FHA_dom_sf"/>
</dbReference>
<feature type="compositionally biased region" description="Acidic residues" evidence="1">
    <location>
        <begin position="288"/>
        <end position="302"/>
    </location>
</feature>
<evidence type="ECO:0000313" key="5">
    <source>
        <dbReference type="Proteomes" id="UP001055115"/>
    </source>
</evidence>
<keyword evidence="5" id="KW-1185">Reference proteome</keyword>
<organism evidence="4 5">
    <name type="scientific">Colletotrichum spaethianum</name>
    <dbReference type="NCBI Taxonomy" id="700344"/>
    <lineage>
        <taxon>Eukaryota</taxon>
        <taxon>Fungi</taxon>
        <taxon>Dikarya</taxon>
        <taxon>Ascomycota</taxon>
        <taxon>Pezizomycotina</taxon>
        <taxon>Sordariomycetes</taxon>
        <taxon>Hypocreomycetidae</taxon>
        <taxon>Glomerellales</taxon>
        <taxon>Glomerellaceae</taxon>
        <taxon>Colletotrichum</taxon>
        <taxon>Colletotrichum spaethianum species complex</taxon>
    </lineage>
</organism>
<dbReference type="SMART" id="SM00240">
    <property type="entry name" value="FHA"/>
    <property type="match status" value="1"/>
</dbReference>
<keyword evidence="2" id="KW-0812">Transmembrane</keyword>
<accession>A0AA37UNQ9</accession>
<sequence>MSSSAPTGPRPQAHDVLVKLTVKHPRPELHYPERRVILEQSNTSVLVIGRSSKRFDHLEAKGDNCYFDSPVMSREHAKITVDWYHKKLNIKDIGSLHGTYHNSQRLHPRTLRELQPHDTLKFGIDIQRSNELFPPCTVEIEWEWDHLVKTAQATNQIKSRPSFAVPDDSDSSDDDCITESDIRTTVEKLRKVDMQKPAANTARLFASSIDLTMDSPMNGPETNGQAGAPIVIDEDIQKCPRELVGPSLITTQSDEAPAEMDAPHDEEEILPPSSNSHRQLPPISVSDSESDESNDESYDDESSSYPDELPSSQDEMADSCDEDINLSDSDSEGNSEGDDDEEEEDMEAEDESGSDVESESERLGLPSYERDLLMTDDYNYETDADQPDQPDSTLWADEGASFMCSQPLPEVNSSHQPCYIPANWQTEQPGVQGILPRPFRSMPMPSLPSIVWPALPVVDQGEQGRPNDFRLPSILNPPNSQIDALPEVSNGAQPLHAVPSTEYSAQKEAAAPSYTHWQKAYEAPKPVAAAVDKDSWALPQHDESSAETLGQLTGKTEFFAAREHNKAIMRRQEQPQDFSQPKNQVPKTTEAPAEVSTSEPQPVSALSGAAVPEPVAETPKSANVAESVWSASGDKFLNTPQDFSMSDVRNTSPEFDMTSAYQFHQSKIASSQPSSTDAAQPVNSQSNYTQQTATSRSPKRKAEEISTLVPEEEAAEASATKVQQREETFSKDVNEMQVTSEQALPNVPAAAKLVDESAPPPSKRLRSFLTKAGYFLGGGVVTAAGLVTALSAAAPAL</sequence>
<dbReference type="GeneID" id="73329988"/>
<feature type="compositionally biased region" description="Low complexity" evidence="1">
    <location>
        <begin position="303"/>
        <end position="312"/>
    </location>
</feature>
<feature type="compositionally biased region" description="Polar residues" evidence="1">
    <location>
        <begin position="575"/>
        <end position="587"/>
    </location>
</feature>
<dbReference type="AlphaFoldDB" id="A0AA37UNQ9"/>
<feature type="region of interest" description="Disordered" evidence="1">
    <location>
        <begin position="248"/>
        <end position="395"/>
    </location>
</feature>
<dbReference type="Gene3D" id="2.60.200.20">
    <property type="match status" value="1"/>
</dbReference>
<name>A0AA37UNQ9_9PEZI</name>
<feature type="compositionally biased region" description="Basic and acidic residues" evidence="1">
    <location>
        <begin position="563"/>
        <end position="574"/>
    </location>
</feature>
<dbReference type="Proteomes" id="UP001055115">
    <property type="component" value="Unassembled WGS sequence"/>
</dbReference>